<accession>A0A940X131</accession>
<dbReference type="Pfam" id="PF05595">
    <property type="entry name" value="DUF771"/>
    <property type="match status" value="1"/>
</dbReference>
<reference evidence="1" key="1">
    <citation type="submission" date="2021-03" db="EMBL/GenBank/DDBJ databases">
        <title>Bacillus suaedae sp. nov., isolated from Suaeda aralocaspica.</title>
        <authorList>
            <person name="Lei R.F.R."/>
        </authorList>
    </citation>
    <scope>NUCLEOTIDE SEQUENCE</scope>
    <source>
        <strain evidence="1">YZJH907-2</strain>
    </source>
</reference>
<name>A0A940X131_9BACI</name>
<dbReference type="EMBL" id="JAGKSQ010000019">
    <property type="protein sequence ID" value="MBP3953625.1"/>
    <property type="molecule type" value="Genomic_DNA"/>
</dbReference>
<proteinExistence type="predicted"/>
<dbReference type="AlphaFoldDB" id="A0A940X131"/>
<gene>
    <name evidence="1" type="ORF">J7W16_21405</name>
</gene>
<comment type="caution">
    <text evidence="1">The sequence shown here is derived from an EMBL/GenBank/DDBJ whole genome shotgun (WGS) entry which is preliminary data.</text>
</comment>
<sequence length="106" mass="12746">MQRLNVSLTIDIPEEYVLITKLEFEELKSKELSGVYWNMKDLELRVNRKQEWIKENVLYPIRFRRILDSENGGFVFYPRSKGQTWSFQASKMAEFLDDNFVQIFSI</sequence>
<organism evidence="1 2">
    <name type="scientific">Halalkalibacter suaedae</name>
    <dbReference type="NCBI Taxonomy" id="2822140"/>
    <lineage>
        <taxon>Bacteria</taxon>
        <taxon>Bacillati</taxon>
        <taxon>Bacillota</taxon>
        <taxon>Bacilli</taxon>
        <taxon>Bacillales</taxon>
        <taxon>Bacillaceae</taxon>
        <taxon>Halalkalibacter</taxon>
    </lineage>
</organism>
<dbReference type="InterPro" id="IPR008489">
    <property type="entry name" value="DUF771"/>
</dbReference>
<dbReference type="RefSeq" id="WP_210599480.1">
    <property type="nucleotide sequence ID" value="NZ_JAGKSQ010000019.1"/>
</dbReference>
<dbReference type="Proteomes" id="UP000678228">
    <property type="component" value="Unassembled WGS sequence"/>
</dbReference>
<evidence type="ECO:0000313" key="2">
    <source>
        <dbReference type="Proteomes" id="UP000678228"/>
    </source>
</evidence>
<evidence type="ECO:0000313" key="1">
    <source>
        <dbReference type="EMBL" id="MBP3953625.1"/>
    </source>
</evidence>
<keyword evidence="2" id="KW-1185">Reference proteome</keyword>
<protein>
    <submittedName>
        <fullName evidence="1">DUF771 domain-containing protein</fullName>
    </submittedName>
</protein>